<gene>
    <name evidence="2" type="ORF">OKIOD_LOCUS9013</name>
</gene>
<keyword evidence="1" id="KW-0812">Transmembrane</keyword>
<feature type="transmembrane region" description="Helical" evidence="1">
    <location>
        <begin position="412"/>
        <end position="434"/>
    </location>
</feature>
<feature type="transmembrane region" description="Helical" evidence="1">
    <location>
        <begin position="294"/>
        <end position="311"/>
    </location>
</feature>
<feature type="transmembrane region" description="Helical" evidence="1">
    <location>
        <begin position="84"/>
        <end position="103"/>
    </location>
</feature>
<feature type="transmembrane region" description="Helical" evidence="1">
    <location>
        <begin position="55"/>
        <end position="77"/>
    </location>
</feature>
<dbReference type="EMBL" id="OU015566">
    <property type="protein sequence ID" value="CAG5102325.1"/>
    <property type="molecule type" value="Genomic_DNA"/>
</dbReference>
<evidence type="ECO:0000256" key="1">
    <source>
        <dbReference type="SAM" id="Phobius"/>
    </source>
</evidence>
<proteinExistence type="predicted"/>
<keyword evidence="3" id="KW-1185">Reference proteome</keyword>
<keyword evidence="1" id="KW-0472">Membrane</keyword>
<organism evidence="2 3">
    <name type="scientific">Oikopleura dioica</name>
    <name type="common">Tunicate</name>
    <dbReference type="NCBI Taxonomy" id="34765"/>
    <lineage>
        <taxon>Eukaryota</taxon>
        <taxon>Metazoa</taxon>
        <taxon>Chordata</taxon>
        <taxon>Tunicata</taxon>
        <taxon>Appendicularia</taxon>
        <taxon>Copelata</taxon>
        <taxon>Oikopleuridae</taxon>
        <taxon>Oikopleura</taxon>
    </lineage>
</organism>
<feature type="transmembrane region" description="Helical" evidence="1">
    <location>
        <begin position="188"/>
        <end position="206"/>
    </location>
</feature>
<evidence type="ECO:0000313" key="3">
    <source>
        <dbReference type="Proteomes" id="UP001158576"/>
    </source>
</evidence>
<name>A0ABN7STJ3_OIKDI</name>
<dbReference type="Proteomes" id="UP001158576">
    <property type="component" value="Chromosome 1"/>
</dbReference>
<keyword evidence="1" id="KW-1133">Transmembrane helix</keyword>
<feature type="transmembrane region" description="Helical" evidence="1">
    <location>
        <begin position="155"/>
        <end position="176"/>
    </location>
</feature>
<feature type="transmembrane region" description="Helical" evidence="1">
    <location>
        <begin position="12"/>
        <end position="35"/>
    </location>
</feature>
<accession>A0ABN7STJ3</accession>
<feature type="transmembrane region" description="Helical" evidence="1">
    <location>
        <begin position="264"/>
        <end position="282"/>
    </location>
</feature>
<sequence length="450" mass="51808">MRRININWKKIFIKSFLSSISLALIVGLCAFGGYLNRLRGGLWPHRPDDKPEDYWFNHILPRFVVGAGASFISIIYLDYRVSIALLFQIWFGCYSGWGCWFFIESTHPCGRASEFDWLLGRQDVENWTLSRRVVLDYAGMGVRGLQWTAPAGYFMWQRGFGSLFLVGGSLMAPVYFLTQQGPIGGTEISEWTWGGFLWAFIIFGYIRNVSLFGTPSKYQLSTVEFRRRDIHRTALDFTFGRFYRTCRREFKTIRRIYKVFNTTLVYSLCLIFTASTMFYGLIVQEDMRNKGQTLFGILTSSIFLLAVVVHYESKDYYIRKIHAKITPSRSRSSTDSSSVSENSGVSIRTRNFKESGTSMIRRIDPTAQMYDTVSFASEEELMAEPVQSGFIVSLHNFLWQWTFPGVFLVFEAFLRFASIVNIVLILGFTLFSFVKNIHTDRLLISGCPAK</sequence>
<protein>
    <submittedName>
        <fullName evidence="2">Oidioi.mRNA.OKI2018_I69.chr1.g248.t1.cds</fullName>
    </submittedName>
</protein>
<reference evidence="2 3" key="1">
    <citation type="submission" date="2021-04" db="EMBL/GenBank/DDBJ databases">
        <authorList>
            <person name="Bliznina A."/>
        </authorList>
    </citation>
    <scope>NUCLEOTIDE SEQUENCE [LARGE SCALE GENOMIC DNA]</scope>
</reference>
<evidence type="ECO:0000313" key="2">
    <source>
        <dbReference type="EMBL" id="CAG5102325.1"/>
    </source>
</evidence>